<dbReference type="EMBL" id="HF935853">
    <property type="protein sequence ID" value="CCX13546.1"/>
    <property type="molecule type" value="Genomic_DNA"/>
</dbReference>
<evidence type="ECO:0000313" key="1">
    <source>
        <dbReference type="EMBL" id="CCX13546.1"/>
    </source>
</evidence>
<organism evidence="1 2">
    <name type="scientific">Pyronema omphalodes (strain CBS 100304)</name>
    <name type="common">Pyronema confluens</name>
    <dbReference type="NCBI Taxonomy" id="1076935"/>
    <lineage>
        <taxon>Eukaryota</taxon>
        <taxon>Fungi</taxon>
        <taxon>Dikarya</taxon>
        <taxon>Ascomycota</taxon>
        <taxon>Pezizomycotina</taxon>
        <taxon>Pezizomycetes</taxon>
        <taxon>Pezizales</taxon>
        <taxon>Pyronemataceae</taxon>
        <taxon>Pyronema</taxon>
    </lineage>
</organism>
<gene>
    <name evidence="1" type="ORF">PCON_13139</name>
</gene>
<reference evidence="1 2" key="1">
    <citation type="journal article" date="2013" name="PLoS Genet.">
        <title>The genome and development-dependent transcriptomes of Pyronema confluens: a window into fungal evolution.</title>
        <authorList>
            <person name="Traeger S."/>
            <person name="Altegoer F."/>
            <person name="Freitag M."/>
            <person name="Gabaldon T."/>
            <person name="Kempken F."/>
            <person name="Kumar A."/>
            <person name="Marcet-Houben M."/>
            <person name="Poggeler S."/>
            <person name="Stajich J.E."/>
            <person name="Nowrousian M."/>
        </authorList>
    </citation>
    <scope>NUCLEOTIDE SEQUENCE [LARGE SCALE GENOMIC DNA]</scope>
    <source>
        <strain evidence="2">CBS 100304</strain>
        <tissue evidence="1">Vegetative mycelium</tissue>
    </source>
</reference>
<evidence type="ECO:0000313" key="2">
    <source>
        <dbReference type="Proteomes" id="UP000018144"/>
    </source>
</evidence>
<keyword evidence="2" id="KW-1185">Reference proteome</keyword>
<sequence>MVLSGFNKDLDGSHPFYAWDSCVPLRLFKVEAVDWTSTMKLKYYGFSPEAAERFNPTAYTKRVDRYYGPEYIGKFDLGAEVYVWLAQSMMAYQGKYETQWEYVSVAQKLGMDDCFLDILSDPENFWILGAHNVFYWILLRIELAREKFYKLYYYQEQMHYLRLLAYKKAVLMEDPELEYEEATADIYV</sequence>
<accession>U4LF23</accession>
<name>U4LF23_PYROM</name>
<dbReference type="AlphaFoldDB" id="U4LF23"/>
<protein>
    <submittedName>
        <fullName evidence="1">Uncharacterized protein</fullName>
    </submittedName>
</protein>
<dbReference type="Proteomes" id="UP000018144">
    <property type="component" value="Unassembled WGS sequence"/>
</dbReference>
<proteinExistence type="predicted"/>